<dbReference type="InterPro" id="IPR022642">
    <property type="entry name" value="CheR_C"/>
</dbReference>
<evidence type="ECO:0000259" key="10">
    <source>
        <dbReference type="PROSITE" id="PS50123"/>
    </source>
</evidence>
<dbReference type="EMBL" id="FNGA01000001">
    <property type="protein sequence ID" value="SDK30145.1"/>
    <property type="molecule type" value="Genomic_DNA"/>
</dbReference>
<keyword evidence="4" id="KW-0808">Transferase</keyword>
<reference evidence="12" key="1">
    <citation type="submission" date="2016-10" db="EMBL/GenBank/DDBJ databases">
        <authorList>
            <person name="Varghese N."/>
            <person name="Submissions S."/>
        </authorList>
    </citation>
    <scope>NUCLEOTIDE SEQUENCE [LARGE SCALE GENOMIC DNA]</scope>
    <source>
        <strain evidence="12">DSM 16995</strain>
    </source>
</reference>
<accession>A0A1G9AU88</accession>
<dbReference type="InterPro" id="IPR022641">
    <property type="entry name" value="CheR_N"/>
</dbReference>
<dbReference type="InterPro" id="IPR029063">
    <property type="entry name" value="SAM-dependent_MTases_sf"/>
</dbReference>
<dbReference type="CDD" id="cd16434">
    <property type="entry name" value="CheB-CheR_fusion"/>
    <property type="match status" value="1"/>
</dbReference>
<dbReference type="PROSITE" id="PS50123">
    <property type="entry name" value="CHER"/>
    <property type="match status" value="1"/>
</dbReference>
<keyword evidence="7" id="KW-0175">Coiled coil</keyword>
<evidence type="ECO:0000256" key="8">
    <source>
        <dbReference type="SAM" id="MobiDB-lite"/>
    </source>
</evidence>
<protein>
    <recommendedName>
        <fullName evidence="2">protein-glutamate O-methyltransferase</fullName>
        <ecNumber evidence="2">2.1.1.80</ecNumber>
    </recommendedName>
</protein>
<evidence type="ECO:0000256" key="4">
    <source>
        <dbReference type="ARBA" id="ARBA00022679"/>
    </source>
</evidence>
<dbReference type="SUPFAM" id="SSF57997">
    <property type="entry name" value="Tropomyosin"/>
    <property type="match status" value="1"/>
</dbReference>
<dbReference type="SUPFAM" id="SSF53335">
    <property type="entry name" value="S-adenosyl-L-methionine-dependent methyltransferases"/>
    <property type="match status" value="1"/>
</dbReference>
<dbReference type="STRING" id="246191.SAMN05660337_0010"/>
<keyword evidence="6" id="KW-0145">Chemotaxis</keyword>
<evidence type="ECO:0000256" key="2">
    <source>
        <dbReference type="ARBA" id="ARBA00012534"/>
    </source>
</evidence>
<dbReference type="PANTHER" id="PTHR24422">
    <property type="entry name" value="CHEMOTAXIS PROTEIN METHYLTRANSFERASE"/>
    <property type="match status" value="1"/>
</dbReference>
<dbReference type="Gene3D" id="3.40.50.180">
    <property type="entry name" value="Methylesterase CheB, C-terminal domain"/>
    <property type="match status" value="1"/>
</dbReference>
<sequence>MGKEKKVDQADSGSEKNTKSVENMTSQDQQSIDHYTPEFPIVGIGASAGGLEALESFLRNVPEESGMAFVIVQHLDPSQKGSMVSLLQRYTSMPVFQVEDGIKIKPDHVYIIAPGKEISILQGVLHQFEPTQRRGLRLPIDSFFQSLAEDRHINAIGVVLSGMGSDGMLGLRAIKEEYGMTFVQNPDSAKFNSMPLSSIDAGLADVVAPARELPLKITNCLKRTLMGSDKIMTRTHQDSMGKIVLVLRSQTGHDFSQYKKSSIYRRVERRMGVHQIDKMSQYVRFLRENPQEVDLLFKEILIGVTNFFRDPEIWEHLKRIILPAMMKDFPDGETMRVWMPGCSTGEEAYSLSMVFNEVLEGQIAPKKLSIQIFATDLDNDAIDKARMGVYPQNISSDVSKERLLRFFTQEGEFWRIESDIRDTVIFAPQNIIMDPPFTKLDIIVCRNLLIYLDQELQKKLIPMFHYSLNPNGVLLLGSSESLGIFTDLFTPLEAKMRLYKRLDSDERHIPTLFSRRLPPLYSPVIKEQDPKTPIINVQSLMEQLILKNYAPAAVLATSDGDILNITGHTGKFLEPPAGKANWNLFAMAREGLRFRLSSAFIQAFRDQTVTTIKGVHIEDGNSFNVVDVVIHPLAKFSQMKNMLMVLFSAGYSPEKDSSVIVPTVKANILGVTKGMQHELQQARDEVQFLKHEMQTSQEDLKNSNEEMQSTNEELQSMNEELMTSKEEMQSMNEELQTVNQELKVKIDNLYESNNDMKNLLDSTNIATLFLDEDLNIRRFTAQATTIFKLLPGDVSRPFTDIVSNLDYPEMSADAEEVMKSLIYSEKDISSLNGMWYKIRIMPYRTDDNKISGLVITFSNISQAKHLETMLRLKEREALDLFTEMPNPFALLDSVFDEKGNFVEAQVVLVNEAYEHLMAASDVKKTLHEIWPGIEQAAFEACKETVMTGKPNSFEQHHGRLGKKIRGFAYRPGVTPKRFCLLFEVSS</sequence>
<dbReference type="Gene3D" id="3.30.450.20">
    <property type="entry name" value="PAS domain"/>
    <property type="match status" value="1"/>
</dbReference>
<keyword evidence="5" id="KW-0949">S-adenosyl-L-methionine</keyword>
<dbReference type="InterPro" id="IPR035909">
    <property type="entry name" value="CheB_C"/>
</dbReference>
<dbReference type="Gene3D" id="1.10.155.10">
    <property type="entry name" value="Chemotaxis receptor methyltransferase CheR, N-terminal domain"/>
    <property type="match status" value="1"/>
</dbReference>
<evidence type="ECO:0000256" key="7">
    <source>
        <dbReference type="SAM" id="Coils"/>
    </source>
</evidence>
<dbReference type="PRINTS" id="PR00996">
    <property type="entry name" value="CHERMTFRASE"/>
</dbReference>
<dbReference type="Proteomes" id="UP000199053">
    <property type="component" value="Unassembled WGS sequence"/>
</dbReference>
<feature type="coiled-coil region" evidence="7">
    <location>
        <begin position="672"/>
        <end position="759"/>
    </location>
</feature>
<dbReference type="RefSeq" id="WP_092157074.1">
    <property type="nucleotide sequence ID" value="NZ_FNGA01000001.1"/>
</dbReference>
<dbReference type="GO" id="GO:0006935">
    <property type="term" value="P:chemotaxis"/>
    <property type="evidence" value="ECO:0007669"/>
    <property type="project" value="UniProtKB-UniRule"/>
</dbReference>
<dbReference type="Pfam" id="PF01739">
    <property type="entry name" value="CheR"/>
    <property type="match status" value="1"/>
</dbReference>
<comment type="catalytic activity">
    <reaction evidence="1">
        <text>L-glutamyl-[protein] + S-adenosyl-L-methionine = [protein]-L-glutamate 5-O-methyl ester + S-adenosyl-L-homocysteine</text>
        <dbReference type="Rhea" id="RHEA:24452"/>
        <dbReference type="Rhea" id="RHEA-COMP:10208"/>
        <dbReference type="Rhea" id="RHEA-COMP:10311"/>
        <dbReference type="ChEBI" id="CHEBI:29973"/>
        <dbReference type="ChEBI" id="CHEBI:57856"/>
        <dbReference type="ChEBI" id="CHEBI:59789"/>
        <dbReference type="ChEBI" id="CHEBI:82795"/>
        <dbReference type="EC" id="2.1.1.80"/>
    </reaction>
</comment>
<dbReference type="Pfam" id="PF13596">
    <property type="entry name" value="PAS_10"/>
    <property type="match status" value="1"/>
</dbReference>
<evidence type="ECO:0000256" key="6">
    <source>
        <dbReference type="PROSITE-ProRule" id="PRU00050"/>
    </source>
</evidence>
<gene>
    <name evidence="11" type="ORF">SAMN05660337_0010</name>
</gene>
<dbReference type="Pfam" id="PF03705">
    <property type="entry name" value="CheR_N"/>
    <property type="match status" value="1"/>
</dbReference>
<dbReference type="AlphaFoldDB" id="A0A1G9AU88"/>
<dbReference type="SMART" id="SM00138">
    <property type="entry name" value="MeTrc"/>
    <property type="match status" value="1"/>
</dbReference>
<dbReference type="Gene3D" id="3.40.50.150">
    <property type="entry name" value="Vaccinia Virus protein VP39"/>
    <property type="match status" value="1"/>
</dbReference>
<dbReference type="GO" id="GO:0008984">
    <property type="term" value="F:protein-glutamate methylesterase activity"/>
    <property type="evidence" value="ECO:0007669"/>
    <property type="project" value="InterPro"/>
</dbReference>
<dbReference type="GO" id="GO:0008983">
    <property type="term" value="F:protein-glutamate O-methyltransferase activity"/>
    <property type="evidence" value="ECO:0007669"/>
    <property type="project" value="UniProtKB-EC"/>
</dbReference>
<dbReference type="GO" id="GO:0005737">
    <property type="term" value="C:cytoplasm"/>
    <property type="evidence" value="ECO:0007669"/>
    <property type="project" value="InterPro"/>
</dbReference>
<evidence type="ECO:0000256" key="3">
    <source>
        <dbReference type="ARBA" id="ARBA00022603"/>
    </source>
</evidence>
<evidence type="ECO:0000259" key="9">
    <source>
        <dbReference type="PROSITE" id="PS50122"/>
    </source>
</evidence>
<feature type="active site" evidence="6">
    <location>
        <position position="74"/>
    </location>
</feature>
<evidence type="ECO:0000313" key="11">
    <source>
        <dbReference type="EMBL" id="SDK30145.1"/>
    </source>
</evidence>
<dbReference type="InterPro" id="IPR036804">
    <property type="entry name" value="CheR_N_sf"/>
</dbReference>
<dbReference type="PROSITE" id="PS50122">
    <property type="entry name" value="CHEB"/>
    <property type="match status" value="1"/>
</dbReference>
<proteinExistence type="predicted"/>
<feature type="domain" description="CheR-type methyltransferase" evidence="10">
    <location>
        <begin position="242"/>
        <end position="505"/>
    </location>
</feature>
<feature type="active site" evidence="6">
    <location>
        <position position="166"/>
    </location>
</feature>
<dbReference type="GO" id="GO:0032259">
    <property type="term" value="P:methylation"/>
    <property type="evidence" value="ECO:0007669"/>
    <property type="project" value="UniProtKB-KW"/>
</dbReference>
<dbReference type="InterPro" id="IPR000780">
    <property type="entry name" value="CheR_MeTrfase"/>
</dbReference>
<feature type="compositionally biased region" description="Basic and acidic residues" evidence="8">
    <location>
        <begin position="1"/>
        <end position="19"/>
    </location>
</feature>
<feature type="compositionally biased region" description="Polar residues" evidence="8">
    <location>
        <begin position="20"/>
        <end position="29"/>
    </location>
</feature>
<dbReference type="InterPro" id="IPR035965">
    <property type="entry name" value="PAS-like_dom_sf"/>
</dbReference>
<organism evidence="11 12">
    <name type="scientific">Maridesulfovibrio ferrireducens</name>
    <dbReference type="NCBI Taxonomy" id="246191"/>
    <lineage>
        <taxon>Bacteria</taxon>
        <taxon>Pseudomonadati</taxon>
        <taxon>Thermodesulfobacteriota</taxon>
        <taxon>Desulfovibrionia</taxon>
        <taxon>Desulfovibrionales</taxon>
        <taxon>Desulfovibrionaceae</taxon>
        <taxon>Maridesulfovibrio</taxon>
    </lineage>
</organism>
<feature type="region of interest" description="Disordered" evidence="8">
    <location>
        <begin position="1"/>
        <end position="29"/>
    </location>
</feature>
<dbReference type="SUPFAM" id="SSF52738">
    <property type="entry name" value="Methylesterase CheB, C-terminal domain"/>
    <property type="match status" value="1"/>
</dbReference>
<evidence type="ECO:0000256" key="5">
    <source>
        <dbReference type="ARBA" id="ARBA00022691"/>
    </source>
</evidence>
<dbReference type="SUPFAM" id="SSF55785">
    <property type="entry name" value="PYP-like sensor domain (PAS domain)"/>
    <property type="match status" value="1"/>
</dbReference>
<dbReference type="InterPro" id="IPR000673">
    <property type="entry name" value="Sig_transdc_resp-reg_Me-estase"/>
</dbReference>
<keyword evidence="3" id="KW-0489">Methyltransferase</keyword>
<dbReference type="SUPFAM" id="SSF47757">
    <property type="entry name" value="Chemotaxis receptor methyltransferase CheR, N-terminal domain"/>
    <property type="match status" value="1"/>
</dbReference>
<name>A0A1G9AU88_9BACT</name>
<dbReference type="PANTHER" id="PTHR24422:SF27">
    <property type="entry name" value="PROTEIN-GLUTAMATE O-METHYLTRANSFERASE"/>
    <property type="match status" value="1"/>
</dbReference>
<evidence type="ECO:0000256" key="1">
    <source>
        <dbReference type="ARBA" id="ARBA00001541"/>
    </source>
</evidence>
<keyword evidence="6" id="KW-0378">Hydrolase</keyword>
<dbReference type="InterPro" id="IPR050903">
    <property type="entry name" value="Bact_Chemotaxis_MeTrfase"/>
</dbReference>
<keyword evidence="12" id="KW-1185">Reference proteome</keyword>
<feature type="domain" description="CheB-type methylesterase" evidence="9">
    <location>
        <begin position="35"/>
        <end position="224"/>
    </location>
</feature>
<feature type="active site" evidence="6">
    <location>
        <position position="47"/>
    </location>
</feature>
<dbReference type="OrthoDB" id="9786165at2"/>
<dbReference type="GO" id="GO:0000156">
    <property type="term" value="F:phosphorelay response regulator activity"/>
    <property type="evidence" value="ECO:0007669"/>
    <property type="project" value="InterPro"/>
</dbReference>
<dbReference type="EC" id="2.1.1.80" evidence="2"/>
<evidence type="ECO:0000313" key="12">
    <source>
        <dbReference type="Proteomes" id="UP000199053"/>
    </source>
</evidence>
<dbReference type="Pfam" id="PF01339">
    <property type="entry name" value="CheB_methylest"/>
    <property type="match status" value="1"/>
</dbReference>